<feature type="compositionally biased region" description="Polar residues" evidence="10">
    <location>
        <begin position="1221"/>
        <end position="1230"/>
    </location>
</feature>
<dbReference type="Pfam" id="PF00004">
    <property type="entry name" value="AAA"/>
    <property type="match status" value="1"/>
</dbReference>
<dbReference type="GO" id="GO:0006334">
    <property type="term" value="P:nucleosome assembly"/>
    <property type="evidence" value="ECO:0007669"/>
    <property type="project" value="TreeGrafter"/>
</dbReference>
<keyword evidence="5" id="KW-0547">Nucleotide-binding</keyword>
<comment type="similarity">
    <text evidence="3">Belongs to the AAA ATPase family.</text>
</comment>
<dbReference type="GO" id="GO:0005634">
    <property type="term" value="C:nucleus"/>
    <property type="evidence" value="ECO:0007669"/>
    <property type="project" value="UniProtKB-SubCell"/>
</dbReference>
<dbReference type="GO" id="GO:0000785">
    <property type="term" value="C:chromatin"/>
    <property type="evidence" value="ECO:0007669"/>
    <property type="project" value="UniProtKB-ARBA"/>
</dbReference>
<evidence type="ECO:0000256" key="6">
    <source>
        <dbReference type="ARBA" id="ARBA00022801"/>
    </source>
</evidence>
<keyword evidence="6" id="KW-0378">Hydrolase</keyword>
<dbReference type="Gene3D" id="3.40.50.300">
    <property type="entry name" value="P-loop containing nucleotide triphosphate hydrolases"/>
    <property type="match status" value="2"/>
</dbReference>
<feature type="compositionally biased region" description="Basic residues" evidence="10">
    <location>
        <begin position="27"/>
        <end position="36"/>
    </location>
</feature>
<feature type="compositionally biased region" description="Basic and acidic residues" evidence="10">
    <location>
        <begin position="153"/>
        <end position="174"/>
    </location>
</feature>
<evidence type="ECO:0000256" key="10">
    <source>
        <dbReference type="SAM" id="MobiDB-lite"/>
    </source>
</evidence>
<reference evidence="12" key="1">
    <citation type="submission" date="2014-03" db="EMBL/GenBank/DDBJ databases">
        <authorList>
            <person name="Casaregola S."/>
        </authorList>
    </citation>
    <scope>NUCLEOTIDE SEQUENCE [LARGE SCALE GENOMIC DNA]</scope>
    <source>
        <strain evidence="12">CLIB 918</strain>
    </source>
</reference>
<dbReference type="GO" id="GO:0140674">
    <property type="term" value="F:ATP-dependent histone chaperone activity"/>
    <property type="evidence" value="ECO:0007669"/>
    <property type="project" value="UniProtKB-ARBA"/>
</dbReference>
<dbReference type="InterPro" id="IPR036427">
    <property type="entry name" value="Bromodomain-like_sf"/>
</dbReference>
<name>A0A0J9XBI6_GEOCN</name>
<dbReference type="Proteomes" id="UP000242525">
    <property type="component" value="Unassembled WGS sequence"/>
</dbReference>
<evidence type="ECO:0000256" key="2">
    <source>
        <dbReference type="ARBA" id="ARBA00004286"/>
    </source>
</evidence>
<dbReference type="SUPFAM" id="SSF47370">
    <property type="entry name" value="Bromodomain"/>
    <property type="match status" value="1"/>
</dbReference>
<feature type="compositionally biased region" description="Basic and acidic residues" evidence="10">
    <location>
        <begin position="269"/>
        <end position="278"/>
    </location>
</feature>
<feature type="compositionally biased region" description="Acidic residues" evidence="10">
    <location>
        <begin position="204"/>
        <end position="219"/>
    </location>
</feature>
<dbReference type="InterPro" id="IPR027417">
    <property type="entry name" value="P-loop_NTPase"/>
</dbReference>
<feature type="region of interest" description="Disordered" evidence="10">
    <location>
        <begin position="1"/>
        <end position="68"/>
    </location>
</feature>
<keyword evidence="9" id="KW-0539">Nucleus</keyword>
<dbReference type="STRING" id="1173061.A0A0J9XBI6"/>
<dbReference type="InterPro" id="IPR003593">
    <property type="entry name" value="AAA+_ATPase"/>
</dbReference>
<dbReference type="InterPro" id="IPR003960">
    <property type="entry name" value="ATPase_AAA_CS"/>
</dbReference>
<gene>
    <name evidence="12" type="ORF">BN980_GECA08s01082g</name>
</gene>
<organism evidence="12 13">
    <name type="scientific">Geotrichum candidum</name>
    <name type="common">Oospora lactis</name>
    <name type="synonym">Dipodascus geotrichum</name>
    <dbReference type="NCBI Taxonomy" id="1173061"/>
    <lineage>
        <taxon>Eukaryota</taxon>
        <taxon>Fungi</taxon>
        <taxon>Dikarya</taxon>
        <taxon>Ascomycota</taxon>
        <taxon>Saccharomycotina</taxon>
        <taxon>Dipodascomycetes</taxon>
        <taxon>Dipodascales</taxon>
        <taxon>Dipodascaceae</taxon>
        <taxon>Geotrichum</taxon>
    </lineage>
</organism>
<dbReference type="PANTHER" id="PTHR23069:SF0">
    <property type="entry name" value="TAT-BINDING HOMOLOG 7"/>
    <property type="match status" value="1"/>
</dbReference>
<dbReference type="PROSITE" id="PS00674">
    <property type="entry name" value="AAA"/>
    <property type="match status" value="1"/>
</dbReference>
<protein>
    <submittedName>
        <fullName evidence="12">Similar to Saccharomyces cerevisiae YGR270W YTA7 Protein that localizes to chromatin and has a role in regulation of histone gene expression</fullName>
    </submittedName>
</protein>
<evidence type="ECO:0000256" key="4">
    <source>
        <dbReference type="ARBA" id="ARBA00022454"/>
    </source>
</evidence>
<feature type="region of interest" description="Disordered" evidence="10">
    <location>
        <begin position="190"/>
        <end position="302"/>
    </location>
</feature>
<feature type="compositionally biased region" description="Polar residues" evidence="10">
    <location>
        <begin position="139"/>
        <end position="152"/>
    </location>
</feature>
<dbReference type="GO" id="GO:0045815">
    <property type="term" value="P:transcription initiation-coupled chromatin remodeling"/>
    <property type="evidence" value="ECO:0007669"/>
    <property type="project" value="TreeGrafter"/>
</dbReference>
<keyword evidence="8" id="KW-0103">Bromodomain</keyword>
<dbReference type="Pfam" id="PF17862">
    <property type="entry name" value="AAA_lid_3"/>
    <property type="match status" value="1"/>
</dbReference>
<dbReference type="OrthoDB" id="5421at2759"/>
<feature type="compositionally biased region" description="Polar residues" evidence="10">
    <location>
        <begin position="1240"/>
        <end position="1271"/>
    </location>
</feature>
<comment type="subcellular location">
    <subcellularLocation>
        <location evidence="2">Chromosome</location>
    </subcellularLocation>
    <subcellularLocation>
        <location evidence="1">Nucleus</location>
    </subcellularLocation>
</comment>
<dbReference type="SUPFAM" id="SSF52540">
    <property type="entry name" value="P-loop containing nucleoside triphosphate hydrolases"/>
    <property type="match status" value="2"/>
</dbReference>
<accession>A0A0J9XBI6</accession>
<evidence type="ECO:0000256" key="1">
    <source>
        <dbReference type="ARBA" id="ARBA00004123"/>
    </source>
</evidence>
<evidence type="ECO:0000259" key="11">
    <source>
        <dbReference type="SMART" id="SM00382"/>
    </source>
</evidence>
<feature type="compositionally biased region" description="Basic residues" evidence="10">
    <location>
        <begin position="244"/>
        <end position="259"/>
    </location>
</feature>
<dbReference type="FunFam" id="3.40.50.300:FF:000061">
    <property type="entry name" value="ATPase family, AAA domain-containing 2"/>
    <property type="match status" value="1"/>
</dbReference>
<dbReference type="CDD" id="cd05491">
    <property type="entry name" value="Bromo_TBP7_like"/>
    <property type="match status" value="1"/>
</dbReference>
<feature type="region of interest" description="Disordered" evidence="10">
    <location>
        <begin position="346"/>
        <end position="375"/>
    </location>
</feature>
<feature type="compositionally biased region" description="Polar residues" evidence="10">
    <location>
        <begin position="59"/>
        <end position="68"/>
    </location>
</feature>
<dbReference type="EMBL" id="CCBN010000008">
    <property type="protein sequence ID" value="CDO54565.1"/>
    <property type="molecule type" value="Genomic_DNA"/>
</dbReference>
<dbReference type="GO" id="GO:0003682">
    <property type="term" value="F:chromatin binding"/>
    <property type="evidence" value="ECO:0007669"/>
    <property type="project" value="TreeGrafter"/>
</dbReference>
<evidence type="ECO:0000256" key="3">
    <source>
        <dbReference type="ARBA" id="ARBA00006914"/>
    </source>
</evidence>
<keyword evidence="4" id="KW-0158">Chromosome</keyword>
<evidence type="ECO:0000313" key="12">
    <source>
        <dbReference type="EMBL" id="CDO54565.1"/>
    </source>
</evidence>
<dbReference type="GO" id="GO:0005524">
    <property type="term" value="F:ATP binding"/>
    <property type="evidence" value="ECO:0007669"/>
    <property type="project" value="UniProtKB-KW"/>
</dbReference>
<evidence type="ECO:0000256" key="9">
    <source>
        <dbReference type="ARBA" id="ARBA00023242"/>
    </source>
</evidence>
<dbReference type="InterPro" id="IPR045199">
    <property type="entry name" value="ATAD2-like"/>
</dbReference>
<comment type="caution">
    <text evidence="12">The sequence shown here is derived from an EMBL/GenBank/DDBJ whole genome shotgun (WGS) entry which is preliminary data.</text>
</comment>
<evidence type="ECO:0000256" key="8">
    <source>
        <dbReference type="ARBA" id="ARBA00023117"/>
    </source>
</evidence>
<dbReference type="Gene3D" id="1.10.8.60">
    <property type="match status" value="1"/>
</dbReference>
<dbReference type="FunFam" id="1.10.8.60:FF:000016">
    <property type="entry name" value="ATPase family AAA domain-containing protein 2B"/>
    <property type="match status" value="1"/>
</dbReference>
<feature type="domain" description="AAA+ ATPase" evidence="11">
    <location>
        <begin position="433"/>
        <end position="574"/>
    </location>
</feature>
<dbReference type="PANTHER" id="PTHR23069">
    <property type="entry name" value="AAA DOMAIN-CONTAINING"/>
    <property type="match status" value="1"/>
</dbReference>
<evidence type="ECO:0000256" key="5">
    <source>
        <dbReference type="ARBA" id="ARBA00022741"/>
    </source>
</evidence>
<dbReference type="SMART" id="SM00382">
    <property type="entry name" value="AAA"/>
    <property type="match status" value="1"/>
</dbReference>
<dbReference type="FunFam" id="3.40.50.300:FF:001218">
    <property type="entry name" value="AAA family ATPase, putative"/>
    <property type="match status" value="1"/>
</dbReference>
<proteinExistence type="inferred from homology"/>
<dbReference type="GO" id="GO:0016887">
    <property type="term" value="F:ATP hydrolysis activity"/>
    <property type="evidence" value="ECO:0007669"/>
    <property type="project" value="InterPro"/>
</dbReference>
<dbReference type="InterPro" id="IPR041569">
    <property type="entry name" value="AAA_lid_3"/>
</dbReference>
<keyword evidence="7" id="KW-0067">ATP-binding</keyword>
<evidence type="ECO:0000256" key="7">
    <source>
        <dbReference type="ARBA" id="ARBA00022840"/>
    </source>
</evidence>
<evidence type="ECO:0000313" key="13">
    <source>
        <dbReference type="Proteomes" id="UP000242525"/>
    </source>
</evidence>
<sequence length="1404" mass="157191">MVSSLKRTRYNDSDEDNLDSNADLHMSNRRRTRRIPSKSYAETDSEDQSEPDDLKSDSNLDSYNTRTFSETGLENNTYLVTLRIGTTAARSISEQSQNTGNDFTSHLEEKVEEENTTGNTHDSEKTHLTVVDDHHDKTQSVNDYSMPSNSEGSNHEIANHEHNEQPNSNEDDKNIDENIILKRSRKHLVINETQEHNNTSVNQNDDEEEYQEEPSESDLDSIGGSVAENNGFIATESEEDIQPKRRGRPRRSYQKKQRNLRNSLSYGTDEDKERDLSPPRRKHLRQRKEINYQILPPPPLDEPMETLPDIPKRKAQIPFKQLFKTSGPFGRSGLAPIFGRPTQGGELKAAGGVADSDSSDDDFRAKPVSSNTVGAPPLIKGKNNLADSDPLGIDTNIDFSVVGGLDSYIDQLKEMVSLPLQYPEVYQRFGVTPPRGVLFHGPPGTGKTLMARALAASCSTEGRKVTFFMRKGADCLSKWVGEAERQLRLLFEEAKNQQPSIIFFDEIDGLAPVRSSKQEQIHASIVSTLLALMDGMDNRGQVIVIGATNRPDSVDSALRRPGRFDREFYFPLPDLEARKKIISIHTRKWDPPLQENFIEHIARVTKGYGGADLRALCTEAALAAIQRRYPQIYQSKEKLLIDPSTIHVSASDFMKSVERIIPSSARSTSSGAAPLPSHVQPLLKASLDDLIVKLDNYIPRKKKITPLEEALLEDYNDVDNGFSKLEASREFQASRVFRPRMLVYGDIGMGQQYIGAALLHHLEGYHIQSFDLGTLLSDSTRTPEAMIIQLLVEVKRHTPSVIFIPNLESWLNTISPGGKSTFFGFLRNLKPTDSILVLALAETKDVSEDFEINDLFGYSGENLYEIPEITLEAREKFFDLLVSYIKSKPTAFIESEDRPKRVLEKLPLAPPDPDRTIIDSKQLRRKDMQIKNKLKIKLSAIMDPIKTRYKKFKKPIIDLALLYHILYPTPQLNIPQAYEKTDDDMILDVVTGRKYYNMDLDVIEERLWNGYYCEPKQFLADIKMIHYDSLSSGDRERIVRSSEMLTNAQVYIDEISTDIQFIEDCKNVHKRELEEGKRLAALIPNDRGIIDLCTNDNVNDALPNMQKTNTSEHVLAAASETIVDVATANLHTGGGETVVPAAAEASKTEAPSVAISNTVTTTEASMADNSTIDINGDGIKGPDGEHASVATALDNPVENYPPHSNSFETFVKSDAQRCHTFPTSPKSTKSIAEDEENTIKENNVTTTDNPSVVPTEKVSQLNTESSSSLNGESDAVTKSKLDVNETADHQMIAPSLQASSGATLVSKEEVEKEIDVLPGPELILDEGLVSAFKNKLVALTEGLSVERLEQVNSMLIDLLWKQRHLWNRNTILELLDDKLTKVVTLIKESDRKRKERLSRGSTLF</sequence>
<dbReference type="GO" id="GO:0042393">
    <property type="term" value="F:histone binding"/>
    <property type="evidence" value="ECO:0007669"/>
    <property type="project" value="UniProtKB-ARBA"/>
</dbReference>
<feature type="region of interest" description="Disordered" evidence="10">
    <location>
        <begin position="109"/>
        <end position="174"/>
    </location>
</feature>
<keyword evidence="13" id="KW-1185">Reference proteome</keyword>
<feature type="compositionally biased region" description="Basic and acidic residues" evidence="10">
    <location>
        <begin position="121"/>
        <end position="138"/>
    </location>
</feature>
<dbReference type="GO" id="GO:0006337">
    <property type="term" value="P:nucleosome disassembly"/>
    <property type="evidence" value="ECO:0007669"/>
    <property type="project" value="TreeGrafter"/>
</dbReference>
<dbReference type="InterPro" id="IPR003959">
    <property type="entry name" value="ATPase_AAA_core"/>
</dbReference>
<feature type="region of interest" description="Disordered" evidence="10">
    <location>
        <begin position="1218"/>
        <end position="1276"/>
    </location>
</feature>